<dbReference type="OrthoDB" id="303614at2759"/>
<sequence>MQIVKHQSGLAMDVIARNVSIDGHALLSKDKMVLLDASNDWRMIYNPLVHGPPFIKFYIGVPLFSSDNQRIGVVAAFDPYARSSLPHNMDRYLMDISKKITQFLDSLPSALSPRIESAEATSPLDDECVPDEMYGRELGSFTQDGMPGLLPHNFDMKNGMNSLRRLNCNPELKQSYQIARELTQCISAKAAVERASRILADALGLSFVYVVEIRISSSYEVPAKYFPYSSGTPCKDIPQLDKILGPTIERNVHIRLLGGHGLSEGEEPKFDQEIHTYALDSTYGVQYDAPDEKVSFRSGIFMPFQKSESKVIHTAHHKTRKVFQEVRNTEAKTSKSEYKSFYTAGTDSFISTPDGLLEDIESPTESHKPQSPGSFNEYIFKKFAKMSIQPQKKPPSGPTKLIKTRHGGYILAGFSLLHRSFSPGDIEYMKLCVKGLDTIFASN</sequence>
<dbReference type="PANTHER" id="PTHR43102">
    <property type="entry name" value="SLR1143 PROTEIN"/>
    <property type="match status" value="1"/>
</dbReference>
<dbReference type="SUPFAM" id="SSF55781">
    <property type="entry name" value="GAF domain-like"/>
    <property type="match status" value="1"/>
</dbReference>
<dbReference type="EMBL" id="SWFS01000356">
    <property type="protein sequence ID" value="KAA8908903.1"/>
    <property type="molecule type" value="Genomic_DNA"/>
</dbReference>
<dbReference type="Proteomes" id="UP000761534">
    <property type="component" value="Unassembled WGS sequence"/>
</dbReference>
<comment type="caution">
    <text evidence="1">The sequence shown here is derived from an EMBL/GenBank/DDBJ whole genome shotgun (WGS) entry which is preliminary data.</text>
</comment>
<proteinExistence type="predicted"/>
<evidence type="ECO:0008006" key="3">
    <source>
        <dbReference type="Google" id="ProtNLM"/>
    </source>
</evidence>
<organism evidence="1 2">
    <name type="scientific">Trichomonascus ciferrii</name>
    <dbReference type="NCBI Taxonomy" id="44093"/>
    <lineage>
        <taxon>Eukaryota</taxon>
        <taxon>Fungi</taxon>
        <taxon>Dikarya</taxon>
        <taxon>Ascomycota</taxon>
        <taxon>Saccharomycotina</taxon>
        <taxon>Dipodascomycetes</taxon>
        <taxon>Dipodascales</taxon>
        <taxon>Trichomonascaceae</taxon>
        <taxon>Trichomonascus</taxon>
        <taxon>Trichomonascus ciferrii complex</taxon>
    </lineage>
</organism>
<protein>
    <recommendedName>
        <fullName evidence="3">GAF domain-containing protein</fullName>
    </recommendedName>
</protein>
<dbReference type="AlphaFoldDB" id="A0A642V085"/>
<name>A0A642V085_9ASCO</name>
<dbReference type="PANTHER" id="PTHR43102:SF2">
    <property type="entry name" value="GAF DOMAIN-CONTAINING PROTEIN"/>
    <property type="match status" value="1"/>
</dbReference>
<evidence type="ECO:0000313" key="1">
    <source>
        <dbReference type="EMBL" id="KAA8908903.1"/>
    </source>
</evidence>
<accession>A0A642V085</accession>
<reference evidence="1" key="1">
    <citation type="journal article" date="2019" name="G3 (Bethesda)">
        <title>Genome Assemblies of Two Rare Opportunistic Yeast Pathogens: Diutina rugosa (syn. Candida rugosa) and Trichomonascus ciferrii (syn. Candida ciferrii).</title>
        <authorList>
            <person name="Mixao V."/>
            <person name="Saus E."/>
            <person name="Hansen A.P."/>
            <person name="Lass-Florl C."/>
            <person name="Gabaldon T."/>
        </authorList>
    </citation>
    <scope>NUCLEOTIDE SEQUENCE</scope>
    <source>
        <strain evidence="1">CBS 4856</strain>
    </source>
</reference>
<keyword evidence="2" id="KW-1185">Reference proteome</keyword>
<dbReference type="VEuPathDB" id="FungiDB:TRICI_004716"/>
<evidence type="ECO:0000313" key="2">
    <source>
        <dbReference type="Proteomes" id="UP000761534"/>
    </source>
</evidence>
<gene>
    <name evidence="1" type="ORF">TRICI_004716</name>
</gene>